<gene>
    <name evidence="2" type="ORF">EZ444_15910</name>
</gene>
<feature type="signal peptide" evidence="1">
    <location>
        <begin position="1"/>
        <end position="19"/>
    </location>
</feature>
<dbReference type="AlphaFoldDB" id="A0A4R0N899"/>
<name>A0A4R0N899_9SPHI</name>
<dbReference type="RefSeq" id="WP_131610140.1">
    <property type="nucleotide sequence ID" value="NZ_SJSM01000010.1"/>
</dbReference>
<evidence type="ECO:0000313" key="3">
    <source>
        <dbReference type="Proteomes" id="UP000291117"/>
    </source>
</evidence>
<keyword evidence="3" id="KW-1185">Reference proteome</keyword>
<organism evidence="2 3">
    <name type="scientific">Pedobacter hiemivivus</name>
    <dbReference type="NCBI Taxonomy" id="2530454"/>
    <lineage>
        <taxon>Bacteria</taxon>
        <taxon>Pseudomonadati</taxon>
        <taxon>Bacteroidota</taxon>
        <taxon>Sphingobacteriia</taxon>
        <taxon>Sphingobacteriales</taxon>
        <taxon>Sphingobacteriaceae</taxon>
        <taxon>Pedobacter</taxon>
    </lineage>
</organism>
<dbReference type="Proteomes" id="UP000291117">
    <property type="component" value="Unassembled WGS sequence"/>
</dbReference>
<protein>
    <recommendedName>
        <fullName evidence="4">Plasmid transfer protein</fullName>
    </recommendedName>
</protein>
<proteinExistence type="predicted"/>
<sequence>MYRIILCCCLLLAALNSVAQRLVFDRNHFNIVNENGAVRAATENTNNNYLSSINNRLSDINLNVSSVVMVQTLIHNSLTEVNQALRSGIALRQIGQLSNEIIYESNLMIQTASDAPYLLLFAEDIARQMKNRGIRLVNEVSVFVLKEGENVLMDYEKRDALLRKIILELRVMRALVYSMQRSMHWAKINGVLKTVNPYKHFINQDTRLVNDILSKYNIIKQ</sequence>
<reference evidence="2 3" key="1">
    <citation type="submission" date="2019-02" db="EMBL/GenBank/DDBJ databases">
        <title>Pedobacter sp. RP-3-8 sp. nov., isolated from Arctic soil.</title>
        <authorList>
            <person name="Dahal R.H."/>
        </authorList>
    </citation>
    <scope>NUCLEOTIDE SEQUENCE [LARGE SCALE GENOMIC DNA]</scope>
    <source>
        <strain evidence="2 3">RP-3-8</strain>
    </source>
</reference>
<dbReference type="OrthoDB" id="1243758at2"/>
<feature type="chain" id="PRO_5020519834" description="Plasmid transfer protein" evidence="1">
    <location>
        <begin position="20"/>
        <end position="221"/>
    </location>
</feature>
<keyword evidence="1" id="KW-0732">Signal</keyword>
<evidence type="ECO:0000256" key="1">
    <source>
        <dbReference type="SAM" id="SignalP"/>
    </source>
</evidence>
<comment type="caution">
    <text evidence="2">The sequence shown here is derived from an EMBL/GenBank/DDBJ whole genome shotgun (WGS) entry which is preliminary data.</text>
</comment>
<evidence type="ECO:0000313" key="2">
    <source>
        <dbReference type="EMBL" id="TCC94992.1"/>
    </source>
</evidence>
<evidence type="ECO:0008006" key="4">
    <source>
        <dbReference type="Google" id="ProtNLM"/>
    </source>
</evidence>
<dbReference type="EMBL" id="SJSM01000010">
    <property type="protein sequence ID" value="TCC94992.1"/>
    <property type="molecule type" value="Genomic_DNA"/>
</dbReference>
<accession>A0A4R0N899</accession>